<reference evidence="1" key="2">
    <citation type="submission" date="2015-06" db="UniProtKB">
        <authorList>
            <consortium name="EnsemblPlants"/>
        </authorList>
    </citation>
    <scope>IDENTIFICATION</scope>
</reference>
<dbReference type="Gramene" id="ORUFI07G02860.1">
    <property type="protein sequence ID" value="ORUFI07G02860.1"/>
    <property type="gene ID" value="ORUFI07G02860"/>
</dbReference>
<protein>
    <submittedName>
        <fullName evidence="1">Uncharacterized protein</fullName>
    </submittedName>
</protein>
<name>A0A0E0Q417_ORYRU</name>
<evidence type="ECO:0000313" key="1">
    <source>
        <dbReference type="EnsemblPlants" id="ORUFI07G02860.1"/>
    </source>
</evidence>
<sequence>MLGFIAGRLRRPSTLLTVLRPGPAAAATKRSIHHQLVDRQTKNAPSAAAGCIWATTVAGSCSKAGPAAPKLPLLPGNTPTLRSPSAAAGCSWGLATAAAATGPKSTALAAVCSRGLATAASATAAKSTALAAVCSRGLATATGKSTVLAAVRAKIVGVAVALRRVMVGSQRAHIALARLARIYRGDGSTMPRVATAADMSVVEAPSSSSSPSRAHCEGQQGCEGWSWRPGCVLVCTFVAVRFEGATPAEAIYKNLSYLEVFFKTSLLAVGDAVKLWVQQQPSHDCDINDGFST</sequence>
<dbReference type="HOGENOM" id="CLU_055201_0_0_1"/>
<keyword evidence="2" id="KW-1185">Reference proteome</keyword>
<dbReference type="EnsemblPlants" id="ORUFI07G02860.1">
    <property type="protein sequence ID" value="ORUFI07G02860.1"/>
    <property type="gene ID" value="ORUFI07G02860"/>
</dbReference>
<reference evidence="2" key="1">
    <citation type="submission" date="2013-06" db="EMBL/GenBank/DDBJ databases">
        <authorList>
            <person name="Zhao Q."/>
        </authorList>
    </citation>
    <scope>NUCLEOTIDE SEQUENCE</scope>
    <source>
        <strain evidence="2">cv. W1943</strain>
    </source>
</reference>
<organism evidence="1 2">
    <name type="scientific">Oryza rufipogon</name>
    <name type="common">Brownbeard rice</name>
    <name type="synonym">Asian wild rice</name>
    <dbReference type="NCBI Taxonomy" id="4529"/>
    <lineage>
        <taxon>Eukaryota</taxon>
        <taxon>Viridiplantae</taxon>
        <taxon>Streptophyta</taxon>
        <taxon>Embryophyta</taxon>
        <taxon>Tracheophyta</taxon>
        <taxon>Spermatophyta</taxon>
        <taxon>Magnoliopsida</taxon>
        <taxon>Liliopsida</taxon>
        <taxon>Poales</taxon>
        <taxon>Poaceae</taxon>
        <taxon>BOP clade</taxon>
        <taxon>Oryzoideae</taxon>
        <taxon>Oryzeae</taxon>
        <taxon>Oryzinae</taxon>
        <taxon>Oryza</taxon>
    </lineage>
</organism>
<proteinExistence type="predicted"/>
<dbReference type="AlphaFoldDB" id="A0A0E0Q417"/>
<dbReference type="Proteomes" id="UP000008022">
    <property type="component" value="Unassembled WGS sequence"/>
</dbReference>
<dbReference type="OMA" id="CIWATTV"/>
<evidence type="ECO:0000313" key="2">
    <source>
        <dbReference type="Proteomes" id="UP000008022"/>
    </source>
</evidence>
<accession>A0A0E0Q417</accession>